<dbReference type="KEGG" id="soy:115885939"/>
<dbReference type="AlphaFoldDB" id="A0A6J2YBJ6"/>
<reference evidence="3" key="1">
    <citation type="submission" date="2025-08" db="UniProtKB">
        <authorList>
            <consortium name="RefSeq"/>
        </authorList>
    </citation>
    <scope>IDENTIFICATION</scope>
    <source>
        <tissue evidence="3">Gonads</tissue>
    </source>
</reference>
<organism evidence="2 3">
    <name type="scientific">Sitophilus oryzae</name>
    <name type="common">Rice weevil</name>
    <name type="synonym">Curculio oryzae</name>
    <dbReference type="NCBI Taxonomy" id="7048"/>
    <lineage>
        <taxon>Eukaryota</taxon>
        <taxon>Metazoa</taxon>
        <taxon>Ecdysozoa</taxon>
        <taxon>Arthropoda</taxon>
        <taxon>Hexapoda</taxon>
        <taxon>Insecta</taxon>
        <taxon>Pterygota</taxon>
        <taxon>Neoptera</taxon>
        <taxon>Endopterygota</taxon>
        <taxon>Coleoptera</taxon>
        <taxon>Polyphaga</taxon>
        <taxon>Cucujiformia</taxon>
        <taxon>Curculionidae</taxon>
        <taxon>Dryophthorinae</taxon>
        <taxon>Sitophilus</taxon>
    </lineage>
</organism>
<evidence type="ECO:0000313" key="2">
    <source>
        <dbReference type="Proteomes" id="UP000504635"/>
    </source>
</evidence>
<evidence type="ECO:0000313" key="3">
    <source>
        <dbReference type="RefSeq" id="XP_030760832.1"/>
    </source>
</evidence>
<evidence type="ECO:0000256" key="1">
    <source>
        <dbReference type="SAM" id="SignalP"/>
    </source>
</evidence>
<protein>
    <submittedName>
        <fullName evidence="3">Uncharacterized protein LOC115885939</fullName>
    </submittedName>
</protein>
<dbReference type="RefSeq" id="XP_030760832.1">
    <property type="nucleotide sequence ID" value="XM_030904972.1"/>
</dbReference>
<sequence>MYLRIVILVITLGMFLSMASDINQPNNLDSSIKKLIKNAVPDQVTRDISLQALTLRLGYYSILNIQTAVDNAIVGIGALIASFIPDINISEFVTSILTPVITYLDTLASTVQTIPVLYFVVEGVSTILTVANTTIGVFNFTTTNVTSAVIIGVQTVVDSIFTIIEGLVI</sequence>
<proteinExistence type="predicted"/>
<name>A0A6J2YBJ6_SITOR</name>
<feature type="chain" id="PRO_5026942650" evidence="1">
    <location>
        <begin position="20"/>
        <end position="169"/>
    </location>
</feature>
<keyword evidence="2" id="KW-1185">Reference proteome</keyword>
<keyword evidence="1" id="KW-0732">Signal</keyword>
<dbReference type="Proteomes" id="UP000504635">
    <property type="component" value="Unplaced"/>
</dbReference>
<dbReference type="InParanoid" id="A0A6J2YBJ6"/>
<gene>
    <name evidence="3" type="primary">LOC115885939</name>
</gene>
<dbReference type="GeneID" id="115885939"/>
<feature type="signal peptide" evidence="1">
    <location>
        <begin position="1"/>
        <end position="19"/>
    </location>
</feature>
<accession>A0A6J2YBJ6</accession>